<dbReference type="Gene3D" id="2.60.120.10">
    <property type="entry name" value="Jelly Rolls"/>
    <property type="match status" value="1"/>
</dbReference>
<dbReference type="eggNOG" id="COG0664">
    <property type="taxonomic scope" value="Bacteria"/>
</dbReference>
<dbReference type="Proteomes" id="UP000006233">
    <property type="component" value="Unassembled WGS sequence"/>
</dbReference>
<dbReference type="InterPro" id="IPR036390">
    <property type="entry name" value="WH_DNA-bd_sf"/>
</dbReference>
<dbReference type="InterPro" id="IPR018490">
    <property type="entry name" value="cNMP-bd_dom_sf"/>
</dbReference>
<accession>C9MYY5</accession>
<reference evidence="2 3" key="1">
    <citation type="submission" date="2009-09" db="EMBL/GenBank/DDBJ databases">
        <authorList>
            <person name="Weinstock G."/>
            <person name="Sodergren E."/>
            <person name="Clifton S."/>
            <person name="Fulton L."/>
            <person name="Fulton B."/>
            <person name="Courtney L."/>
            <person name="Fronick C."/>
            <person name="Harrison M."/>
            <person name="Strong C."/>
            <person name="Farmer C."/>
            <person name="Delahaunty K."/>
            <person name="Markovic C."/>
            <person name="Hall O."/>
            <person name="Minx P."/>
            <person name="Tomlinson C."/>
            <person name="Mitreva M."/>
            <person name="Nelson J."/>
            <person name="Hou S."/>
            <person name="Wollam A."/>
            <person name="Pepin K.H."/>
            <person name="Johnson M."/>
            <person name="Bhonagiri V."/>
            <person name="Nash W.E."/>
            <person name="Warren W."/>
            <person name="Chinwalla A."/>
            <person name="Mardis E.R."/>
            <person name="Wilson R.K."/>
        </authorList>
    </citation>
    <scope>NUCLEOTIDE SEQUENCE [LARGE SCALE GENOMIC DNA]</scope>
    <source>
        <strain evidence="2 3">F0254</strain>
    </source>
</reference>
<dbReference type="AlphaFoldDB" id="C9MYY5"/>
<protein>
    <submittedName>
        <fullName evidence="2">Cyclic nucleotide-binding domain protein</fullName>
    </submittedName>
</protein>
<evidence type="ECO:0000259" key="1">
    <source>
        <dbReference type="PROSITE" id="PS50042"/>
    </source>
</evidence>
<organism evidence="2 3">
    <name type="scientific">Leptotrichia hofstadii F0254</name>
    <dbReference type="NCBI Taxonomy" id="634994"/>
    <lineage>
        <taxon>Bacteria</taxon>
        <taxon>Fusobacteriati</taxon>
        <taxon>Fusobacteriota</taxon>
        <taxon>Fusobacteriia</taxon>
        <taxon>Fusobacteriales</taxon>
        <taxon>Leptotrichiaceae</taxon>
        <taxon>Leptotrichia</taxon>
    </lineage>
</organism>
<dbReference type="CDD" id="cd00038">
    <property type="entry name" value="CAP_ED"/>
    <property type="match status" value="1"/>
</dbReference>
<comment type="caution">
    <text evidence="2">The sequence shown here is derived from an EMBL/GenBank/DDBJ whole genome shotgun (WGS) entry which is preliminary data.</text>
</comment>
<dbReference type="PROSITE" id="PS50042">
    <property type="entry name" value="CNMP_BINDING_3"/>
    <property type="match status" value="1"/>
</dbReference>
<dbReference type="HOGENOM" id="CLU_075053_4_1_0"/>
<dbReference type="EMBL" id="ACVB02000013">
    <property type="protein sequence ID" value="EEX74140.1"/>
    <property type="molecule type" value="Genomic_DNA"/>
</dbReference>
<sequence length="270" mass="31331">MICELLEKVKNFFLKSKNKNDNINHNQNILKTKYFTIKTIDRRLEMKIEDLSLFLTKVSLFKGLNSEEIANCLTKTDFEIKNYKKNETVFFRGDALKKVIIIIGGTAHGEMQKFNGDTIIINQMKSGEVLASAFLFGKDNIFPVDLVTLENSKFLFFSKEKYLNLIQTDKRLLLNFINEISNRSQHLSKRIWFNFTHKTIEEKILSYIKENSENGKIKFLPSISALAKRFEVTRPALSREISNLCKRNILTKGENGIYLINSTNLIEKNI</sequence>
<dbReference type="InterPro" id="IPR000595">
    <property type="entry name" value="cNMP-bd_dom"/>
</dbReference>
<dbReference type="SMART" id="SM00100">
    <property type="entry name" value="cNMP"/>
    <property type="match status" value="1"/>
</dbReference>
<feature type="domain" description="Cyclic nucleotide-binding" evidence="1">
    <location>
        <begin position="60"/>
        <end position="183"/>
    </location>
</feature>
<name>C9MYY5_9FUSO</name>
<dbReference type="STRING" id="634994.GCWU000323_01778"/>
<evidence type="ECO:0000313" key="3">
    <source>
        <dbReference type="Proteomes" id="UP000006233"/>
    </source>
</evidence>
<dbReference type="SUPFAM" id="SSF46785">
    <property type="entry name" value="Winged helix' DNA-binding domain"/>
    <property type="match status" value="1"/>
</dbReference>
<proteinExistence type="predicted"/>
<dbReference type="Pfam" id="PF00027">
    <property type="entry name" value="cNMP_binding"/>
    <property type="match status" value="1"/>
</dbReference>
<evidence type="ECO:0000313" key="2">
    <source>
        <dbReference type="EMBL" id="EEX74140.1"/>
    </source>
</evidence>
<gene>
    <name evidence="2" type="ORF">GCWU000323_01778</name>
</gene>
<dbReference type="InterPro" id="IPR014710">
    <property type="entry name" value="RmlC-like_jellyroll"/>
</dbReference>
<dbReference type="SUPFAM" id="SSF51206">
    <property type="entry name" value="cAMP-binding domain-like"/>
    <property type="match status" value="1"/>
</dbReference>